<proteinExistence type="predicted"/>
<evidence type="ECO:0000313" key="2">
    <source>
        <dbReference type="Proteomes" id="UP001290101"/>
    </source>
</evidence>
<name>A0ABU5JE69_9ACTN</name>
<dbReference type="RefSeq" id="WP_322440950.1">
    <property type="nucleotide sequence ID" value="NZ_JAXOTQ010000018.1"/>
</dbReference>
<evidence type="ECO:0008006" key="3">
    <source>
        <dbReference type="Google" id="ProtNLM"/>
    </source>
</evidence>
<dbReference type="InterPro" id="IPR054058">
    <property type="entry name" value="HTH_67"/>
</dbReference>
<comment type="caution">
    <text evidence="1">The sequence shown here is derived from an EMBL/GenBank/DDBJ whole genome shotgun (WGS) entry which is preliminary data.</text>
</comment>
<reference evidence="1 2" key="1">
    <citation type="submission" date="2023-12" db="EMBL/GenBank/DDBJ databases">
        <title>Micromonospora sp. nov., isolated from Atacama Desert.</title>
        <authorList>
            <person name="Carro L."/>
            <person name="Golinska P."/>
            <person name="Klenk H.-P."/>
            <person name="Goodfellow M."/>
        </authorList>
    </citation>
    <scope>NUCLEOTIDE SEQUENCE [LARGE SCALE GENOMIC DNA]</scope>
    <source>
        <strain evidence="1 2">4G53</strain>
    </source>
</reference>
<evidence type="ECO:0000313" key="1">
    <source>
        <dbReference type="EMBL" id="MDZ5490880.1"/>
    </source>
</evidence>
<dbReference type="Pfam" id="PF21863">
    <property type="entry name" value="HTH_67"/>
    <property type="match status" value="1"/>
</dbReference>
<protein>
    <recommendedName>
        <fullName evidence="3">SalK</fullName>
    </recommendedName>
</protein>
<gene>
    <name evidence="1" type="ORF">U2F25_15630</name>
</gene>
<dbReference type="EMBL" id="JAXOTQ010000018">
    <property type="protein sequence ID" value="MDZ5490880.1"/>
    <property type="molecule type" value="Genomic_DNA"/>
</dbReference>
<accession>A0ABU5JE69</accession>
<sequence>MSLIGEVGMEPTMVRQLWQLIEPVHALVYYAPELTEEAATLGLATDERWPGYFALRSAPLGAAGPELVTATYYSFSPRMVAEYVPAVWSVADPAKVLDARLSGMDRALRALLGDRVDSPELAEAAALARRAAQAADLAGRPLAAANADLPWPDAPHLALWQAATILREHRGDGHVAALLTAGLDPTEALVSFAAVGAAPVEVFASRRWTDEEWAAARDRLAARGLVDAAGLATDAGHRLRDEVDRRTDDLAAAPWRAVGPAVGRFAQLVAPLTGAVVASGLLPMQSTLGIRRPQ</sequence>
<keyword evidence="2" id="KW-1185">Reference proteome</keyword>
<dbReference type="NCBIfam" id="NF047719">
    <property type="entry name" value="SCO6745_fam_HTH"/>
    <property type="match status" value="1"/>
</dbReference>
<dbReference type="Proteomes" id="UP001290101">
    <property type="component" value="Unassembled WGS sequence"/>
</dbReference>
<organism evidence="1 2">
    <name type="scientific">Micromonospora sicca</name>
    <dbReference type="NCBI Taxonomy" id="2202420"/>
    <lineage>
        <taxon>Bacteria</taxon>
        <taxon>Bacillati</taxon>
        <taxon>Actinomycetota</taxon>
        <taxon>Actinomycetes</taxon>
        <taxon>Micromonosporales</taxon>
        <taxon>Micromonosporaceae</taxon>
        <taxon>Micromonospora</taxon>
    </lineage>
</organism>